<feature type="compositionally biased region" description="Basic and acidic residues" evidence="3">
    <location>
        <begin position="738"/>
        <end position="758"/>
    </location>
</feature>
<feature type="region of interest" description="Disordered" evidence="3">
    <location>
        <begin position="1"/>
        <end position="335"/>
    </location>
</feature>
<dbReference type="GO" id="GO:0005525">
    <property type="term" value="F:GTP binding"/>
    <property type="evidence" value="ECO:0007669"/>
    <property type="project" value="TreeGrafter"/>
</dbReference>
<keyword evidence="1" id="KW-0132">Cell division</keyword>
<feature type="compositionally biased region" description="Low complexity" evidence="3">
    <location>
        <begin position="33"/>
        <end position="52"/>
    </location>
</feature>
<reference evidence="6" key="1">
    <citation type="submission" date="2022-07" db="EMBL/GenBank/DDBJ databases">
        <title>The genome of Lyophyllum shimeji provides insight into the initial evolution of ectomycorrhizal fungal genome.</title>
        <authorList>
            <person name="Kobayashi Y."/>
            <person name="Shibata T."/>
            <person name="Hirakawa H."/>
            <person name="Shigenobu S."/>
            <person name="Nishiyama T."/>
            <person name="Yamada A."/>
            <person name="Hasebe M."/>
            <person name="Kawaguchi M."/>
        </authorList>
    </citation>
    <scope>NUCLEOTIDE SEQUENCE</scope>
    <source>
        <strain evidence="6">AT787</strain>
    </source>
</reference>
<keyword evidence="4" id="KW-0812">Transmembrane</keyword>
<feature type="transmembrane region" description="Helical" evidence="4">
    <location>
        <begin position="1718"/>
        <end position="1739"/>
    </location>
</feature>
<comment type="caution">
    <text evidence="6">The sequence shown here is derived from an EMBL/GenBank/DDBJ whole genome shotgun (WGS) entry which is preliminary data.</text>
</comment>
<evidence type="ECO:0000256" key="4">
    <source>
        <dbReference type="SAM" id="Phobius"/>
    </source>
</evidence>
<feature type="region of interest" description="Disordered" evidence="3">
    <location>
        <begin position="673"/>
        <end position="758"/>
    </location>
</feature>
<dbReference type="Pfam" id="PF20151">
    <property type="entry name" value="DUF6533"/>
    <property type="match status" value="1"/>
</dbReference>
<feature type="region of interest" description="Disordered" evidence="3">
    <location>
        <begin position="582"/>
        <end position="623"/>
    </location>
</feature>
<keyword evidence="4" id="KW-0472">Membrane</keyword>
<evidence type="ECO:0000313" key="6">
    <source>
        <dbReference type="EMBL" id="GLB37394.1"/>
    </source>
</evidence>
<dbReference type="InterPro" id="IPR052007">
    <property type="entry name" value="Bud4"/>
</dbReference>
<feature type="compositionally biased region" description="Polar residues" evidence="3">
    <location>
        <begin position="73"/>
        <end position="105"/>
    </location>
</feature>
<feature type="region of interest" description="Disordered" evidence="3">
    <location>
        <begin position="834"/>
        <end position="853"/>
    </location>
</feature>
<dbReference type="Pfam" id="PF00169">
    <property type="entry name" value="PH"/>
    <property type="match status" value="1"/>
</dbReference>
<dbReference type="GO" id="GO:0051301">
    <property type="term" value="P:cell division"/>
    <property type="evidence" value="ECO:0007669"/>
    <property type="project" value="UniProtKB-KW"/>
</dbReference>
<feature type="transmembrane region" description="Helical" evidence="4">
    <location>
        <begin position="1644"/>
        <end position="1666"/>
    </location>
</feature>
<dbReference type="SMART" id="SM00233">
    <property type="entry name" value="PH"/>
    <property type="match status" value="1"/>
</dbReference>
<dbReference type="InterPro" id="IPR045340">
    <property type="entry name" value="DUF6533"/>
</dbReference>
<keyword evidence="2" id="KW-0131">Cell cycle</keyword>
<dbReference type="InterPro" id="IPR001849">
    <property type="entry name" value="PH_domain"/>
</dbReference>
<proteinExistence type="predicted"/>
<dbReference type="Proteomes" id="UP001063166">
    <property type="component" value="Unassembled WGS sequence"/>
</dbReference>
<feature type="transmembrane region" description="Helical" evidence="4">
    <location>
        <begin position="1563"/>
        <end position="1585"/>
    </location>
</feature>
<keyword evidence="4" id="KW-1133">Transmembrane helix</keyword>
<feature type="transmembrane region" description="Helical" evidence="4">
    <location>
        <begin position="1751"/>
        <end position="1771"/>
    </location>
</feature>
<feature type="compositionally biased region" description="Polar residues" evidence="3">
    <location>
        <begin position="163"/>
        <end position="173"/>
    </location>
</feature>
<dbReference type="InterPro" id="IPR011993">
    <property type="entry name" value="PH-like_dom_sf"/>
</dbReference>
<feature type="compositionally biased region" description="Low complexity" evidence="3">
    <location>
        <begin position="491"/>
        <end position="509"/>
    </location>
</feature>
<organism evidence="6 7">
    <name type="scientific">Lyophyllum shimeji</name>
    <name type="common">Hon-shimeji</name>
    <name type="synonym">Tricholoma shimeji</name>
    <dbReference type="NCBI Taxonomy" id="47721"/>
    <lineage>
        <taxon>Eukaryota</taxon>
        <taxon>Fungi</taxon>
        <taxon>Dikarya</taxon>
        <taxon>Basidiomycota</taxon>
        <taxon>Agaricomycotina</taxon>
        <taxon>Agaricomycetes</taxon>
        <taxon>Agaricomycetidae</taxon>
        <taxon>Agaricales</taxon>
        <taxon>Tricholomatineae</taxon>
        <taxon>Lyophyllaceae</taxon>
        <taxon>Lyophyllum</taxon>
    </lineage>
</organism>
<dbReference type="PANTHER" id="PTHR36100">
    <property type="entry name" value="BUD SITE SELECTION PROTEIN 4"/>
    <property type="match status" value="1"/>
</dbReference>
<sequence length="1866" mass="204729">MSNAKSPLRDRLLSNSPDPIKSSIIRDSGMGWISPTSNPGSQSSASSGSITSPLRIAKRDSPRSLPQPPLARRSSSSYRHVRNNNLVSKSPFKSQILTPSSTPSRNVPFPSPRRVSGEKRPRPSSMHEQAENENERPFSFKRERRQSKGFQGLIEKEPVTKSPFKQPTQSTEEQPAPPPLPLTYLLPQVPTSSSEPSLPTTSLAPTRPAISSTGVSPARSSLVSRRMHGPRLSSGSRSKRERRKTVTWDERCDVVEFHPEEDETDEEGFNSAEEDDGEMQVEDENQPDEDPFFHGDQPTAGKNASARGEDSSYESIELSDVSGDNGPSVLGMALDPDASISGLVEEIFATSGATTTTAAAPSSNAYGANVQGADYAPATSTPPHRADDRGLPPDLETEDGVPLGRSHHAARFLQHQRERAQSPKHSPQQPPHFSPHHSAHSSPQQLLNGYTFNLPTHASPQGPPATPLRRSAAPSPSTHGSRPLNTIVERSSASSSRAASPSQPSAGPALEVGPGHLSTPPLGRSTHAERQQKAKEEECDDVLMLPATPSPCKSARKPNHADGIPSEGLVPKFEVDIRSSNNISAPREDPFALPPLKDEGPPVWEDGPTMESIEPSSVSADTSQVAENLQLDHDAMKGVQDFSRSTANNSYSGDDEQWQDFNQSHACEGQSCIEERASSPGTRPASPGFEAGNSGQKLDRSNSLRRQRISRYEVQRRLLDRRSQTFSHSSRSSSPNLEADHARREASHSTDDVRADKDTMSVLTTMTDMSTETAVIAHAERRTLTGANVAAAKDFGLLNAGERLQFDFGSKFGRGLDLGDVKYGARNASLDGFGAMGPTGKEKTPSIQSGGSMKMGDVDVDMDMKSALDRLMDDVAGAKADESIVTEDGDSFELLKPPTSSSGPRLMATDTALLHNNGFVSRNVSEASSSSAPPPVPPKDNIRSREQLILEKRREARRIEEDESQEYDAPPQTGARSRASQALLGVGRPSRRRSMSTGDAELLGGGAKKRGDIMLDIAGVGGEDEQDDRFGDSIEKELNKLVDPPAPDRKTKYLVREREGTIYASSSDLDVISHMAGPGDVDAGKAWRAVRRPSDMNEYSKQIKEYRAQEKSGKAYGKVFVKVLGVKGIHIPLPQQPTALTCTLNNGIHFVSTPECQLGRDFRIEQEFELIEHNKLEFTLTLKIRRDPHIIGQFKTLAPPPPQAPAPPPVVQTSSKGGMRSFFSSSPKKSSKEKLPAQPAPPPQPAQRLPENLARYLKPDGTLARAFVSFKDVASRCDTRLFETSYPLIGQRVELGGKFSTLQVGEIVLQMFRLPPLPGIAPSQLPQSLEECHRGLRHINWHKITYFEGTLTQCGGDCSTWRRRQLRVIGGNLVAFNDVTKKATATINLKKAIAVEDLQEVRQNALGPDSRMRSSRYDEYEGLYGVERSFCLVFPQDQEILFFADTDEEKARWLDVLRALIGHIPPHPFWAELLWQRQEELTRAAQSSPRPPAQSTPSWLVPRGAEGFDLKKHLAPDADGCRRRGYLDVRLTFADHMVASPRAPLPSIHHTLSSRLPTATERAIGREVVQCSSVAALAFLLWDIFITVDDEVKFIWPKPWTLTKFLYFYVRYVPLMVQISILFVGTDLSAVLHFTPHDCYIWQVYQGIATLSIVGTVDVILILRVVALYHGCPTMRVVLAFLYVLELVGMSVGIGLAVPRIKYDEICLVTHVPTTFVVYGGAAVSFQIILFVLTVCKFLEAVRSGWGDVPLILLLMRDGTWAFMLLMAIYIGQASLYGLENHALSGILFGWLLTAFSFSGYRILLNLNHLSPPDDVQRTGTDIQFTTQILSEITENLSDSFELLALSSVTTTTRIQQSSGSSRHNE</sequence>
<protein>
    <submittedName>
        <fullName evidence="6">Pleckstrin homology domain</fullName>
    </submittedName>
</protein>
<feature type="compositionally biased region" description="Low complexity" evidence="3">
    <location>
        <begin position="724"/>
        <end position="734"/>
    </location>
</feature>
<feature type="compositionally biased region" description="Basic and acidic residues" evidence="3">
    <location>
        <begin position="244"/>
        <end position="258"/>
    </location>
</feature>
<feature type="compositionally biased region" description="Pro residues" evidence="3">
    <location>
        <begin position="1198"/>
        <end position="1210"/>
    </location>
</feature>
<evidence type="ECO:0000256" key="3">
    <source>
        <dbReference type="SAM" id="MobiDB-lite"/>
    </source>
</evidence>
<dbReference type="SUPFAM" id="SSF50729">
    <property type="entry name" value="PH domain-like"/>
    <property type="match status" value="1"/>
</dbReference>
<dbReference type="PROSITE" id="PS50003">
    <property type="entry name" value="PH_DOMAIN"/>
    <property type="match status" value="1"/>
</dbReference>
<feature type="compositionally biased region" description="Polar residues" evidence="3">
    <location>
        <begin position="614"/>
        <end position="623"/>
    </location>
</feature>
<feature type="compositionally biased region" description="Polar residues" evidence="3">
    <location>
        <begin position="446"/>
        <end position="459"/>
    </location>
</feature>
<dbReference type="Gene3D" id="2.30.29.30">
    <property type="entry name" value="Pleckstrin-homology domain (PH domain)/Phosphotyrosine-binding domain (PTB)"/>
    <property type="match status" value="1"/>
</dbReference>
<evidence type="ECO:0000313" key="7">
    <source>
        <dbReference type="Proteomes" id="UP001063166"/>
    </source>
</evidence>
<feature type="compositionally biased region" description="Basic and acidic residues" evidence="3">
    <location>
        <begin position="526"/>
        <end position="536"/>
    </location>
</feature>
<evidence type="ECO:0000259" key="5">
    <source>
        <dbReference type="PROSITE" id="PS50003"/>
    </source>
</evidence>
<dbReference type="EMBL" id="BRPK01000004">
    <property type="protein sequence ID" value="GLB37394.1"/>
    <property type="molecule type" value="Genomic_DNA"/>
</dbReference>
<evidence type="ECO:0000256" key="2">
    <source>
        <dbReference type="ARBA" id="ARBA00023306"/>
    </source>
</evidence>
<feature type="compositionally biased region" description="Polar residues" evidence="3">
    <location>
        <begin position="474"/>
        <end position="484"/>
    </location>
</feature>
<gene>
    <name evidence="6" type="primary">BUD4</name>
    <name evidence="6" type="ORF">LshimejAT787_0404450</name>
</gene>
<feature type="transmembrane region" description="Helical" evidence="4">
    <location>
        <begin position="1606"/>
        <end position="1624"/>
    </location>
</feature>
<feature type="region of interest" description="Disordered" evidence="3">
    <location>
        <begin position="1193"/>
        <end position="1249"/>
    </location>
</feature>
<feature type="compositionally biased region" description="Basic and acidic residues" evidence="3">
    <location>
        <begin position="710"/>
        <end position="723"/>
    </location>
</feature>
<dbReference type="PANTHER" id="PTHR36100:SF1">
    <property type="entry name" value="BUD SITE SELECTION PROTEIN 4"/>
    <property type="match status" value="1"/>
</dbReference>
<feature type="domain" description="PH" evidence="5">
    <location>
        <begin position="1344"/>
        <end position="1462"/>
    </location>
</feature>
<feature type="compositionally biased region" description="Basic and acidic residues" evidence="3">
    <location>
        <begin position="128"/>
        <end position="141"/>
    </location>
</feature>
<feature type="region of interest" description="Disordered" evidence="3">
    <location>
        <begin position="355"/>
        <end position="567"/>
    </location>
</feature>
<feature type="compositionally biased region" description="Polar residues" evidence="3">
    <location>
        <begin position="210"/>
        <end position="223"/>
    </location>
</feature>
<dbReference type="OrthoDB" id="2123378at2759"/>
<accession>A0A9P3PL23</accession>
<feature type="transmembrane region" description="Helical" evidence="4">
    <location>
        <begin position="1678"/>
        <end position="1698"/>
    </location>
</feature>
<name>A0A9P3PL23_LYOSH</name>
<feature type="region of interest" description="Disordered" evidence="3">
    <location>
        <begin position="923"/>
        <end position="1004"/>
    </location>
</feature>
<feature type="compositionally biased region" description="Basic and acidic residues" evidence="3">
    <location>
        <begin position="586"/>
        <end position="600"/>
    </location>
</feature>
<feature type="transmembrane region" description="Helical" evidence="4">
    <location>
        <begin position="1783"/>
        <end position="1804"/>
    </location>
</feature>
<feature type="compositionally biased region" description="Acidic residues" evidence="3">
    <location>
        <begin position="259"/>
        <end position="290"/>
    </location>
</feature>
<evidence type="ECO:0000256" key="1">
    <source>
        <dbReference type="ARBA" id="ARBA00022618"/>
    </source>
</evidence>
<keyword evidence="7" id="KW-1185">Reference proteome</keyword>
<feature type="compositionally biased region" description="Low complexity" evidence="3">
    <location>
        <begin position="182"/>
        <end position="209"/>
    </location>
</feature>
<feature type="compositionally biased region" description="Basic and acidic residues" evidence="3">
    <location>
        <begin position="940"/>
        <end position="960"/>
    </location>
</feature>